<protein>
    <submittedName>
        <fullName evidence="1">Uncharacterized protein</fullName>
    </submittedName>
</protein>
<evidence type="ECO:0000313" key="2">
    <source>
        <dbReference type="Proteomes" id="UP000821865"/>
    </source>
</evidence>
<dbReference type="Proteomes" id="UP000821865">
    <property type="component" value="Chromosome 3"/>
</dbReference>
<sequence length="409" mass="45421">MELNTVVLILCVAAASSQPMPTGISSANDEFAFTLVDLMNRAHVPMGFFCPYSLTAAMDMIYVGARNRTRRALYFFLGYKDAGIEQNAVVTNVRDHALKLQVSSNYSISIANALVIDQGVNILPEYALIVKEFFGAEILRVNFKNDGSMAVNTINEWVDRRMQSRIKMMFDKPLPTSTTLLFIGAVAFKAGWKTQFDSSESKLMQFYNNATQPVPVKAICGSVKARYDKNNGFYDSQLLDLPLNVGGYTMTISLPISRNGTSRTRRHLSTSFLWRFVNDAPEEIVKVCIPRLQLVSKHSLKELSWGALGTWLDNLFGRKDAPDNYHRFPDLSGITKDKMMYVDDIVATSVLEIDETGVTAGSTGAGLLRVDDATPPADFVADHPFVFIIWNKYGDILFIGEIDSLPAAS</sequence>
<comment type="caution">
    <text evidence="1">The sequence shown here is derived from an EMBL/GenBank/DDBJ whole genome shotgun (WGS) entry which is preliminary data.</text>
</comment>
<keyword evidence="2" id="KW-1185">Reference proteome</keyword>
<reference evidence="1" key="1">
    <citation type="submission" date="2020-05" db="EMBL/GenBank/DDBJ databases">
        <title>Large-scale comparative analyses of tick genomes elucidate their genetic diversity and vector capacities.</title>
        <authorList>
            <person name="Jia N."/>
            <person name="Wang J."/>
            <person name="Shi W."/>
            <person name="Du L."/>
            <person name="Sun Y."/>
            <person name="Zhan W."/>
            <person name="Jiang J."/>
            <person name="Wang Q."/>
            <person name="Zhang B."/>
            <person name="Ji P."/>
            <person name="Sakyi L.B."/>
            <person name="Cui X."/>
            <person name="Yuan T."/>
            <person name="Jiang B."/>
            <person name="Yang W."/>
            <person name="Lam T.T.-Y."/>
            <person name="Chang Q."/>
            <person name="Ding S."/>
            <person name="Wang X."/>
            <person name="Zhu J."/>
            <person name="Ruan X."/>
            <person name="Zhao L."/>
            <person name="Wei J."/>
            <person name="Que T."/>
            <person name="Du C."/>
            <person name="Cheng J."/>
            <person name="Dai P."/>
            <person name="Han X."/>
            <person name="Huang E."/>
            <person name="Gao Y."/>
            <person name="Liu J."/>
            <person name="Shao H."/>
            <person name="Ye R."/>
            <person name="Li L."/>
            <person name="Wei W."/>
            <person name="Wang X."/>
            <person name="Wang C."/>
            <person name="Yang T."/>
            <person name="Huo Q."/>
            <person name="Li W."/>
            <person name="Guo W."/>
            <person name="Chen H."/>
            <person name="Zhou L."/>
            <person name="Ni X."/>
            <person name="Tian J."/>
            <person name="Zhou Y."/>
            <person name="Sheng Y."/>
            <person name="Liu T."/>
            <person name="Pan Y."/>
            <person name="Xia L."/>
            <person name="Li J."/>
            <person name="Zhao F."/>
            <person name="Cao W."/>
        </authorList>
    </citation>
    <scope>NUCLEOTIDE SEQUENCE</scope>
    <source>
        <strain evidence="1">Dsil-2018</strain>
    </source>
</reference>
<organism evidence="1 2">
    <name type="scientific">Dermacentor silvarum</name>
    <name type="common">Tick</name>
    <dbReference type="NCBI Taxonomy" id="543639"/>
    <lineage>
        <taxon>Eukaryota</taxon>
        <taxon>Metazoa</taxon>
        <taxon>Ecdysozoa</taxon>
        <taxon>Arthropoda</taxon>
        <taxon>Chelicerata</taxon>
        <taxon>Arachnida</taxon>
        <taxon>Acari</taxon>
        <taxon>Parasitiformes</taxon>
        <taxon>Ixodida</taxon>
        <taxon>Ixodoidea</taxon>
        <taxon>Ixodidae</taxon>
        <taxon>Rhipicephalinae</taxon>
        <taxon>Dermacentor</taxon>
    </lineage>
</organism>
<evidence type="ECO:0000313" key="1">
    <source>
        <dbReference type="EMBL" id="KAH7960603.1"/>
    </source>
</evidence>
<proteinExistence type="predicted"/>
<gene>
    <name evidence="1" type="ORF">HPB49_021476</name>
</gene>
<name>A0ACB8D887_DERSI</name>
<dbReference type="EMBL" id="CM023472">
    <property type="protein sequence ID" value="KAH7960603.1"/>
    <property type="molecule type" value="Genomic_DNA"/>
</dbReference>
<accession>A0ACB8D887</accession>